<dbReference type="Proteomes" id="UP000254133">
    <property type="component" value="Unassembled WGS sequence"/>
</dbReference>
<sequence>MNVFDNDSEVLQIGALTIENGTDSVIISGDVEITKTQAGKAQAQALFDFAQALCAVFDDLDSQGLPATADKDPSKVVMVNNPFE</sequence>
<name>A0A1T0A058_MORBO</name>
<dbReference type="RefSeq" id="WP_078274473.1">
    <property type="nucleotide sequence ID" value="NZ_CP087817.1"/>
</dbReference>
<accession>A0A1T0A058</accession>
<evidence type="ECO:0000313" key="2">
    <source>
        <dbReference type="Proteomes" id="UP000254133"/>
    </source>
</evidence>
<dbReference type="EMBL" id="UGPZ01000002">
    <property type="protein sequence ID" value="STY91026.1"/>
    <property type="molecule type" value="Genomic_DNA"/>
</dbReference>
<protein>
    <submittedName>
        <fullName evidence="1">Uncharacterized protein</fullName>
    </submittedName>
</protein>
<proteinExistence type="predicted"/>
<gene>
    <name evidence="1" type="ORF">NCTC9426_01060</name>
</gene>
<dbReference type="AlphaFoldDB" id="A0A1T0A058"/>
<evidence type="ECO:0000313" key="1">
    <source>
        <dbReference type="EMBL" id="STY91026.1"/>
    </source>
</evidence>
<organism evidence="1 2">
    <name type="scientific">Moraxella bovis</name>
    <dbReference type="NCBI Taxonomy" id="476"/>
    <lineage>
        <taxon>Bacteria</taxon>
        <taxon>Pseudomonadati</taxon>
        <taxon>Pseudomonadota</taxon>
        <taxon>Gammaproteobacteria</taxon>
        <taxon>Moraxellales</taxon>
        <taxon>Moraxellaceae</taxon>
        <taxon>Moraxella</taxon>
    </lineage>
</organism>
<reference evidence="1 2" key="1">
    <citation type="submission" date="2018-06" db="EMBL/GenBank/DDBJ databases">
        <authorList>
            <consortium name="Pathogen Informatics"/>
            <person name="Doyle S."/>
        </authorList>
    </citation>
    <scope>NUCLEOTIDE SEQUENCE [LARGE SCALE GENOMIC DNA]</scope>
    <source>
        <strain evidence="1 2">NCTC9426</strain>
    </source>
</reference>